<dbReference type="EMBL" id="GDHC01016211">
    <property type="protein sequence ID" value="JAQ02418.1"/>
    <property type="molecule type" value="Transcribed_RNA"/>
</dbReference>
<feature type="compositionally biased region" description="Polar residues" evidence="1">
    <location>
        <begin position="41"/>
        <end position="51"/>
    </location>
</feature>
<dbReference type="EMBL" id="GDHC01020309">
    <property type="protein sequence ID" value="JAP98319.1"/>
    <property type="molecule type" value="Transcribed_RNA"/>
</dbReference>
<sequence>MKDEEPLPCDNVEKNFTNAKLFVNPARARNFRPAYNPEPSRVQTHTENSNRVAFGGKRNEHRHAWPHEEQREPIPHRGYNRYREHNRGGGEDEIRYRQRLPTSPPQKDVWRECVTEDEEAVDVQSVLQLQQHGATTTSEGDA</sequence>
<reference evidence="3" key="1">
    <citation type="journal article" date="2016" name="Gigascience">
        <title>De novo construction of an expanded transcriptome assembly for the western tarnished plant bug, Lygus hesperus.</title>
        <authorList>
            <person name="Tassone E.E."/>
            <person name="Geib S.M."/>
            <person name="Hall B."/>
            <person name="Fabrick J.A."/>
            <person name="Brent C.S."/>
            <person name="Hull J.J."/>
        </authorList>
    </citation>
    <scope>NUCLEOTIDE SEQUENCE</scope>
</reference>
<organism evidence="3">
    <name type="scientific">Lygus hesperus</name>
    <name type="common">Western plant bug</name>
    <dbReference type="NCBI Taxonomy" id="30085"/>
    <lineage>
        <taxon>Eukaryota</taxon>
        <taxon>Metazoa</taxon>
        <taxon>Ecdysozoa</taxon>
        <taxon>Arthropoda</taxon>
        <taxon>Hexapoda</taxon>
        <taxon>Insecta</taxon>
        <taxon>Pterygota</taxon>
        <taxon>Neoptera</taxon>
        <taxon>Paraneoptera</taxon>
        <taxon>Hemiptera</taxon>
        <taxon>Heteroptera</taxon>
        <taxon>Panheteroptera</taxon>
        <taxon>Cimicomorpha</taxon>
        <taxon>Miridae</taxon>
        <taxon>Mirini</taxon>
        <taxon>Lygus</taxon>
    </lineage>
</organism>
<accession>A0A146L206</accession>
<protein>
    <submittedName>
        <fullName evidence="3">Uncharacterized protein</fullName>
    </submittedName>
</protein>
<feature type="compositionally biased region" description="Basic and acidic residues" evidence="1">
    <location>
        <begin position="62"/>
        <end position="96"/>
    </location>
</feature>
<gene>
    <name evidence="3" type="ORF">g.14545</name>
    <name evidence="2" type="ORF">g.14546</name>
</gene>
<evidence type="ECO:0000313" key="2">
    <source>
        <dbReference type="EMBL" id="JAP98319.1"/>
    </source>
</evidence>
<evidence type="ECO:0000256" key="1">
    <source>
        <dbReference type="SAM" id="MobiDB-lite"/>
    </source>
</evidence>
<dbReference type="AlphaFoldDB" id="A0A146L206"/>
<evidence type="ECO:0000313" key="3">
    <source>
        <dbReference type="EMBL" id="JAQ02418.1"/>
    </source>
</evidence>
<feature type="region of interest" description="Disordered" evidence="1">
    <location>
        <begin position="32"/>
        <end position="108"/>
    </location>
</feature>
<name>A0A146L206_LYGHE</name>
<proteinExistence type="predicted"/>